<dbReference type="Proteomes" id="UP000516369">
    <property type="component" value="Chromosome"/>
</dbReference>
<gene>
    <name evidence="2" type="ORF">HQ394_05440</name>
</gene>
<protein>
    <submittedName>
        <fullName evidence="2">Helix-turn-helix transcriptional regulator</fullName>
    </submittedName>
</protein>
<dbReference type="Gene3D" id="1.10.260.40">
    <property type="entry name" value="lambda repressor-like DNA-binding domains"/>
    <property type="match status" value="1"/>
</dbReference>
<accession>A0A7H1N609</accession>
<dbReference type="GO" id="GO:0003677">
    <property type="term" value="F:DNA binding"/>
    <property type="evidence" value="ECO:0007669"/>
    <property type="project" value="InterPro"/>
</dbReference>
<sequence length="151" mass="16924">MAFQSTAGEDHATGVPNPVDVHVGSRVRLRRTLLGLSQEKLGEAVGLTFQQIQKYERGANRIGASRLFEFSRILDVPVSFFFDDMSDRLIVGDMAANGGLSDKPQNPLDPDPLTRRETLELVRAYYRIGDPHVRKRLFELTKSLGHAEETE</sequence>
<dbReference type="SMART" id="SM00530">
    <property type="entry name" value="HTH_XRE"/>
    <property type="match status" value="1"/>
</dbReference>
<proteinExistence type="predicted"/>
<dbReference type="Pfam" id="PF01381">
    <property type="entry name" value="HTH_3"/>
    <property type="match status" value="1"/>
</dbReference>
<feature type="domain" description="HTH cro/C1-type" evidence="1">
    <location>
        <begin position="27"/>
        <end position="81"/>
    </location>
</feature>
<evidence type="ECO:0000313" key="3">
    <source>
        <dbReference type="Proteomes" id="UP000516369"/>
    </source>
</evidence>
<evidence type="ECO:0000313" key="2">
    <source>
        <dbReference type="EMBL" id="QNT71145.1"/>
    </source>
</evidence>
<dbReference type="CDD" id="cd00093">
    <property type="entry name" value="HTH_XRE"/>
    <property type="match status" value="1"/>
</dbReference>
<keyword evidence="3" id="KW-1185">Reference proteome</keyword>
<dbReference type="InterPro" id="IPR001387">
    <property type="entry name" value="Cro/C1-type_HTH"/>
</dbReference>
<dbReference type="RefSeq" id="WP_190263138.1">
    <property type="nucleotide sequence ID" value="NZ_CP053923.1"/>
</dbReference>
<dbReference type="SUPFAM" id="SSF47413">
    <property type="entry name" value="lambda repressor-like DNA-binding domains"/>
    <property type="match status" value="1"/>
</dbReference>
<organism evidence="2 3">
    <name type="scientific">Defluviicoccus vanus</name>
    <dbReference type="NCBI Taxonomy" id="111831"/>
    <lineage>
        <taxon>Bacteria</taxon>
        <taxon>Pseudomonadati</taxon>
        <taxon>Pseudomonadota</taxon>
        <taxon>Alphaproteobacteria</taxon>
        <taxon>Rhodospirillales</taxon>
        <taxon>Rhodospirillaceae</taxon>
        <taxon>Defluviicoccus</taxon>
    </lineage>
</organism>
<reference evidence="2 3" key="1">
    <citation type="submission" date="2020-05" db="EMBL/GenBank/DDBJ databases">
        <title>Complete closed genome sequence of Defluviicoccus vanus.</title>
        <authorList>
            <person name="Bessarab I."/>
            <person name="Arumugam K."/>
            <person name="Maszenan A.M."/>
            <person name="Seviour R.J."/>
            <person name="Williams R.B."/>
        </authorList>
    </citation>
    <scope>NUCLEOTIDE SEQUENCE [LARGE SCALE GENOMIC DNA]</scope>
    <source>
        <strain evidence="2 3">Ben 114</strain>
    </source>
</reference>
<dbReference type="KEGG" id="dvn:HQ394_05440"/>
<dbReference type="InterPro" id="IPR010982">
    <property type="entry name" value="Lambda_DNA-bd_dom_sf"/>
</dbReference>
<dbReference type="PROSITE" id="PS50943">
    <property type="entry name" value="HTH_CROC1"/>
    <property type="match status" value="1"/>
</dbReference>
<evidence type="ECO:0000259" key="1">
    <source>
        <dbReference type="PROSITE" id="PS50943"/>
    </source>
</evidence>
<dbReference type="AlphaFoldDB" id="A0A7H1N609"/>
<name>A0A7H1N609_9PROT</name>
<dbReference type="EMBL" id="CP053923">
    <property type="protein sequence ID" value="QNT71145.1"/>
    <property type="molecule type" value="Genomic_DNA"/>
</dbReference>